<dbReference type="AlphaFoldDB" id="A0A430A860"/>
<sequence length="110" mass="12155">MKKIIMGLTLVVLSFSANTISLAQEYDGADRARGNASISIIESNDKDKPTSYDGSSYHEPSIENESKGNKSQRLPKTNDVKNTTYVFLGSIVLVVCCYILGKKHLKKEKI</sequence>
<reference evidence="4 5" key="1">
    <citation type="submission" date="2017-05" db="EMBL/GenBank/DDBJ databases">
        <title>Vagococcus spp. assemblies.</title>
        <authorList>
            <person name="Gulvik C.A."/>
        </authorList>
    </citation>
    <scope>NUCLEOTIDE SEQUENCE [LARGE SCALE GENOMIC DNA]</scope>
    <source>
        <strain evidence="4 5">CCUG 41755</strain>
    </source>
</reference>
<keyword evidence="2" id="KW-0812">Transmembrane</keyword>
<dbReference type="RefSeq" id="WP_126831508.1">
    <property type="nucleotide sequence ID" value="NZ_CBCRYB010000001.1"/>
</dbReference>
<name>A0A430A860_9ENTE</name>
<feature type="signal peptide" evidence="3">
    <location>
        <begin position="1"/>
        <end position="23"/>
    </location>
</feature>
<keyword evidence="2" id="KW-0472">Membrane</keyword>
<feature type="transmembrane region" description="Helical" evidence="2">
    <location>
        <begin position="83"/>
        <end position="101"/>
    </location>
</feature>
<comment type="caution">
    <text evidence="4">The sequence shown here is derived from an EMBL/GenBank/DDBJ whole genome shotgun (WGS) entry which is preliminary data.</text>
</comment>
<protein>
    <recommendedName>
        <fullName evidence="6">Gram-positive cocci surface proteins LPxTG domain-containing protein</fullName>
    </recommendedName>
</protein>
<evidence type="ECO:0008006" key="6">
    <source>
        <dbReference type="Google" id="ProtNLM"/>
    </source>
</evidence>
<keyword evidence="5" id="KW-1185">Reference proteome</keyword>
<evidence type="ECO:0000256" key="3">
    <source>
        <dbReference type="SAM" id="SignalP"/>
    </source>
</evidence>
<dbReference type="Proteomes" id="UP000287101">
    <property type="component" value="Unassembled WGS sequence"/>
</dbReference>
<feature type="region of interest" description="Disordered" evidence="1">
    <location>
        <begin position="39"/>
        <end position="76"/>
    </location>
</feature>
<feature type="chain" id="PRO_5018982718" description="Gram-positive cocci surface proteins LPxTG domain-containing protein" evidence="3">
    <location>
        <begin position="24"/>
        <end position="110"/>
    </location>
</feature>
<evidence type="ECO:0000256" key="1">
    <source>
        <dbReference type="SAM" id="MobiDB-lite"/>
    </source>
</evidence>
<proteinExistence type="predicted"/>
<accession>A0A430A860</accession>
<evidence type="ECO:0000313" key="5">
    <source>
        <dbReference type="Proteomes" id="UP000287101"/>
    </source>
</evidence>
<keyword evidence="3" id="KW-0732">Signal</keyword>
<evidence type="ECO:0000313" key="4">
    <source>
        <dbReference type="EMBL" id="RSU03298.1"/>
    </source>
</evidence>
<gene>
    <name evidence="4" type="ORF">CBF31_06175</name>
</gene>
<organism evidence="4 5">
    <name type="scientific">Vagococcus fessus</name>
    <dbReference type="NCBI Taxonomy" id="120370"/>
    <lineage>
        <taxon>Bacteria</taxon>
        <taxon>Bacillati</taxon>
        <taxon>Bacillota</taxon>
        <taxon>Bacilli</taxon>
        <taxon>Lactobacillales</taxon>
        <taxon>Enterococcaceae</taxon>
        <taxon>Vagococcus</taxon>
    </lineage>
</organism>
<keyword evidence="2" id="KW-1133">Transmembrane helix</keyword>
<evidence type="ECO:0000256" key="2">
    <source>
        <dbReference type="SAM" id="Phobius"/>
    </source>
</evidence>
<dbReference type="EMBL" id="NGJY01000002">
    <property type="protein sequence ID" value="RSU03298.1"/>
    <property type="molecule type" value="Genomic_DNA"/>
</dbReference>